<reference evidence="1" key="1">
    <citation type="submission" date="2008-06" db="EMBL/GenBank/DDBJ databases">
        <title>Complete sequence of chromosome of Prosthecochloris aestuarii DSM 271.</title>
        <authorList>
            <consortium name="US DOE Joint Genome Institute"/>
            <person name="Lucas S."/>
            <person name="Copeland A."/>
            <person name="Lapidus A."/>
            <person name="Glavina del Rio T."/>
            <person name="Dalin E."/>
            <person name="Tice H."/>
            <person name="Bruce D."/>
            <person name="Goodwin L."/>
            <person name="Pitluck S."/>
            <person name="Schmutz J."/>
            <person name="Larimer F."/>
            <person name="Land M."/>
            <person name="Hauser L."/>
            <person name="Kyrpides N."/>
            <person name="Anderson I."/>
            <person name="Liu Z."/>
            <person name="Li T."/>
            <person name="Zhao F."/>
            <person name="Overmann J."/>
            <person name="Bryant D.A."/>
            <person name="Richardson P."/>
        </authorList>
    </citation>
    <scope>NUCLEOTIDE SEQUENCE [LARGE SCALE GENOMIC DNA]</scope>
    <source>
        <strain evidence="1">DSM 271</strain>
    </source>
</reference>
<dbReference type="EMBL" id="CP001108">
    <property type="protein sequence ID" value="ACF47015.1"/>
    <property type="molecule type" value="Genomic_DNA"/>
</dbReference>
<dbReference type="HOGENOM" id="CLU_023854_0_0_10"/>
<dbReference type="STRING" id="290512.Paes_2005"/>
<keyword evidence="2" id="KW-1185">Reference proteome</keyword>
<proteinExistence type="predicted"/>
<organism evidence="1 2">
    <name type="scientific">Prosthecochloris aestuarii (strain DSM 271 / SK 413)</name>
    <dbReference type="NCBI Taxonomy" id="290512"/>
    <lineage>
        <taxon>Bacteria</taxon>
        <taxon>Pseudomonadati</taxon>
        <taxon>Chlorobiota</taxon>
        <taxon>Chlorobiia</taxon>
        <taxon>Chlorobiales</taxon>
        <taxon>Chlorobiaceae</taxon>
        <taxon>Prosthecochloris</taxon>
    </lineage>
</organism>
<protein>
    <recommendedName>
        <fullName evidence="3">CHAT domain-containing protein</fullName>
    </recommendedName>
</protein>
<dbReference type="KEGG" id="paa:Paes_2005"/>
<dbReference type="eggNOG" id="COG0457">
    <property type="taxonomic scope" value="Bacteria"/>
</dbReference>
<evidence type="ECO:0000313" key="1">
    <source>
        <dbReference type="EMBL" id="ACF47015.1"/>
    </source>
</evidence>
<evidence type="ECO:0000313" key="2">
    <source>
        <dbReference type="Proteomes" id="UP000002725"/>
    </source>
</evidence>
<sequence length="693" mass="76703">MNEQHFFRHVITFFLFAVVLTGCDRITPSGDDPGLFYKKAEAFIEQNDDKAALDALNRGIALDTLDGFSPVTASALNMKRQIEERNGSFYHALDTHALIENRCSGLLGRNQERDRIRDKAIVLSLLGNVDEASGLMREEPGIMRRNDLLMMARWHASAAQYERSADIFLTAAGSDNLVLRLEALAGLLDLSEHHPVKGMHSAAWYASRTIETAKLLLDTPGPPLQHALAMRQAAMSLAETGRHDDDASYIFFKALSYARAAGDRALEQVLDFESNDVLTQNPEVYGRTSAYFEDHGMVIPHALALIGRAQAAGFDERERMRLFQQGIRFLRYQLPSPSPGLVGRRFRKASGELLSLQIARGFYNDAFRVDEALKTREIRGWVLHDPSLFSLPEGHASLRRDIIRLGLEIDALLRRSVEAYASGRGLDLMEFTGHLVSKKRGELNDLLAGISDLAPVERDKMQPEPVTIATLQQSIPPGSAVLKIITSDEWLAVYCISGESVDMVRRKIDAADAEALAALFAGHIGMSQDSALGGIARHSSRLTLTEMIIAPFADRLGNVSHLTCITNMALPVHLLGQNRYLVRDVPVSRLSSAREYLWYSRAQAGAGRQGNEADFIDAMSYQEAAKMKLRHPDHSILLLWKPYHVKELNDARVLLSLALQQGVGPAVVLSQMVRSSAEADGPGWLTLSSYGVR</sequence>
<dbReference type="Proteomes" id="UP000002725">
    <property type="component" value="Chromosome"/>
</dbReference>
<name>B4S569_PROA2</name>
<evidence type="ECO:0008006" key="3">
    <source>
        <dbReference type="Google" id="ProtNLM"/>
    </source>
</evidence>
<accession>B4S569</accession>
<dbReference type="RefSeq" id="WP_012506548.1">
    <property type="nucleotide sequence ID" value="NC_011059.1"/>
</dbReference>
<gene>
    <name evidence="1" type="ordered locus">Paes_2005</name>
</gene>
<dbReference type="AlphaFoldDB" id="B4S569"/>